<dbReference type="PANTHER" id="PTHR36766">
    <property type="entry name" value="PLANT BROAD-SPECTRUM MILDEW RESISTANCE PROTEIN RPW8"/>
    <property type="match status" value="1"/>
</dbReference>
<evidence type="ECO:0000313" key="9">
    <source>
        <dbReference type="RefSeq" id="XP_027192109.1"/>
    </source>
</evidence>
<dbReference type="GO" id="GO:0051707">
    <property type="term" value="P:response to other organism"/>
    <property type="evidence" value="ECO:0007669"/>
    <property type="project" value="UniProtKB-ARBA"/>
</dbReference>
<dbReference type="Pfam" id="PF00931">
    <property type="entry name" value="NB-ARC"/>
    <property type="match status" value="1"/>
</dbReference>
<dbReference type="InterPro" id="IPR041118">
    <property type="entry name" value="Rx_N"/>
</dbReference>
<dbReference type="OrthoDB" id="1436820at2759"/>
<gene>
    <name evidence="9" type="primary">LOC101491727</name>
</gene>
<name>A0A3Q7XF53_CICAR</name>
<dbReference type="Proteomes" id="UP000087171">
    <property type="component" value="Chromosome Ca7"/>
</dbReference>
<feature type="domain" description="NB-ARC" evidence="5">
    <location>
        <begin position="170"/>
        <end position="344"/>
    </location>
</feature>
<dbReference type="Gene3D" id="3.80.10.10">
    <property type="entry name" value="Ribonuclease Inhibitor"/>
    <property type="match status" value="3"/>
</dbReference>
<evidence type="ECO:0000313" key="8">
    <source>
        <dbReference type="Proteomes" id="UP000087171"/>
    </source>
</evidence>
<sequence length="716" mass="81601">MMVIPVSLCKSAAKKIVEELSTVLTNKYNLYSSFKHDFIKLKNDMSAISAVLLDAEKKQENNHLVEDWLMKLRDALHDAEDLLDDINVEFLRQKVEAELKIVTWVRNFCILSDMDDRIKKIIVRINEVANMISSLHLRELDQYQVNASNRQRVMNSISYMRCCREVVGREEDEKKVIERLLEKSDSFVVVPIVGIGGLGKTALVNLIFDDDRIKDGFDLRIWVDVSDDWSIERIWEKKVVRGFDRSSDKNVSGVDFFSCLNDYVRGKKFLLVLDDVWNCNRVEWLDMKKMLLGNCAKGSRIVATTRYKSTASIMGENKNENSLYQLGALVDGDCRYLFEKWAFAEGERVQHPNLVKIGQEIVMKCGGVPLAIRSVGGLLSGTKEESYWMSVKNSDTWSMSHLPEKEDGIMSVLKLSYDQLPSHFKDCFAYCSLFPKGSTYLRALDLSNIGLTHFPNSIGNMKHLRYLNLNGNNELRILPDSICSLHFLQTLKLSGCRRISTFPKNFSHLVSLRYLVITSPNILEKQLGTLTSLRSLTIECRNLVSLTEVIQNLTSLRTLRIHNCAKLNSLPSSLKNCTALENLEVVNCPMIESLDVCMQGLSSLRSLTIKGLSKLRTLPIKPECYASSLQYLFVIDCICLMILPDCVRTLSSLMRLHIRYCPNLFDLPCGFGQLTSLQVLQIDGCPVLSTRCRRIVGEDWEKIAHVHEIYVDNVRI</sequence>
<dbReference type="STRING" id="3827.A0A3Q7XF53"/>
<protein>
    <submittedName>
        <fullName evidence="9">Disease resistance protein RGA3 isoform X1</fullName>
    </submittedName>
</protein>
<dbReference type="RefSeq" id="XP_027192109.1">
    <property type="nucleotide sequence ID" value="XM_027336308.1"/>
</dbReference>
<dbReference type="SUPFAM" id="SSF52058">
    <property type="entry name" value="L domain-like"/>
    <property type="match status" value="1"/>
</dbReference>
<evidence type="ECO:0000259" key="7">
    <source>
        <dbReference type="Pfam" id="PF23598"/>
    </source>
</evidence>
<dbReference type="InterPro" id="IPR032675">
    <property type="entry name" value="LRR_dom_sf"/>
</dbReference>
<dbReference type="InterPro" id="IPR042197">
    <property type="entry name" value="Apaf_helical"/>
</dbReference>
<dbReference type="AlphaFoldDB" id="A0A3Q7XF53"/>
<keyword evidence="8" id="KW-1185">Reference proteome</keyword>
<evidence type="ECO:0000259" key="6">
    <source>
        <dbReference type="Pfam" id="PF18052"/>
    </source>
</evidence>
<evidence type="ECO:0000256" key="3">
    <source>
        <dbReference type="ARBA" id="ARBA00022821"/>
    </source>
</evidence>
<dbReference type="PRINTS" id="PR00364">
    <property type="entry name" value="DISEASERSIST"/>
</dbReference>
<evidence type="ECO:0000256" key="2">
    <source>
        <dbReference type="ARBA" id="ARBA00022741"/>
    </source>
</evidence>
<feature type="domain" description="Disease resistance R13L4/SHOC-2-like LRR" evidence="7">
    <location>
        <begin position="440"/>
        <end position="619"/>
    </location>
</feature>
<dbReference type="GO" id="GO:0006952">
    <property type="term" value="P:defense response"/>
    <property type="evidence" value="ECO:0007669"/>
    <property type="project" value="UniProtKB-KW"/>
</dbReference>
<dbReference type="InterPro" id="IPR055414">
    <property type="entry name" value="LRR_R13L4/SHOC2-like"/>
</dbReference>
<evidence type="ECO:0000256" key="4">
    <source>
        <dbReference type="ARBA" id="ARBA00022840"/>
    </source>
</evidence>
<organism evidence="8 9">
    <name type="scientific">Cicer arietinum</name>
    <name type="common">Chickpea</name>
    <name type="synonym">Garbanzo</name>
    <dbReference type="NCBI Taxonomy" id="3827"/>
    <lineage>
        <taxon>Eukaryota</taxon>
        <taxon>Viridiplantae</taxon>
        <taxon>Streptophyta</taxon>
        <taxon>Embryophyta</taxon>
        <taxon>Tracheophyta</taxon>
        <taxon>Spermatophyta</taxon>
        <taxon>Magnoliopsida</taxon>
        <taxon>eudicotyledons</taxon>
        <taxon>Gunneridae</taxon>
        <taxon>Pentapetalae</taxon>
        <taxon>rosids</taxon>
        <taxon>fabids</taxon>
        <taxon>Fabales</taxon>
        <taxon>Fabaceae</taxon>
        <taxon>Papilionoideae</taxon>
        <taxon>50 kb inversion clade</taxon>
        <taxon>NPAAA clade</taxon>
        <taxon>Hologalegina</taxon>
        <taxon>IRL clade</taxon>
        <taxon>Cicereae</taxon>
        <taxon>Cicer</taxon>
    </lineage>
</organism>
<dbReference type="SUPFAM" id="SSF52540">
    <property type="entry name" value="P-loop containing nucleoside triphosphate hydrolases"/>
    <property type="match status" value="1"/>
</dbReference>
<dbReference type="InterPro" id="IPR027417">
    <property type="entry name" value="P-loop_NTPase"/>
</dbReference>
<dbReference type="Pfam" id="PF18052">
    <property type="entry name" value="Rx_N"/>
    <property type="match status" value="1"/>
</dbReference>
<keyword evidence="3" id="KW-0611">Plant defense</keyword>
<dbReference type="Gene3D" id="3.40.50.300">
    <property type="entry name" value="P-loop containing nucleotide triphosphate hydrolases"/>
    <property type="match status" value="1"/>
</dbReference>
<dbReference type="GO" id="GO:0005524">
    <property type="term" value="F:ATP binding"/>
    <property type="evidence" value="ECO:0007669"/>
    <property type="project" value="UniProtKB-KW"/>
</dbReference>
<feature type="domain" description="Disease resistance N-terminal" evidence="6">
    <location>
        <begin position="14"/>
        <end position="98"/>
    </location>
</feature>
<dbReference type="InterPro" id="IPR002182">
    <property type="entry name" value="NB-ARC"/>
</dbReference>
<proteinExistence type="predicted"/>
<dbReference type="GO" id="GO:0043531">
    <property type="term" value="F:ADP binding"/>
    <property type="evidence" value="ECO:0007669"/>
    <property type="project" value="InterPro"/>
</dbReference>
<dbReference type="GeneID" id="101491727"/>
<keyword evidence="4" id="KW-0067">ATP-binding</keyword>
<dbReference type="Pfam" id="PF23598">
    <property type="entry name" value="LRR_14"/>
    <property type="match status" value="1"/>
</dbReference>
<evidence type="ECO:0000259" key="5">
    <source>
        <dbReference type="Pfam" id="PF00931"/>
    </source>
</evidence>
<keyword evidence="1" id="KW-0677">Repeat</keyword>
<reference evidence="8" key="1">
    <citation type="journal article" date="2013" name="Nat. Biotechnol.">
        <title>Draft genome sequence of chickpea (Cicer arietinum) provides a resource for trait improvement.</title>
        <authorList>
            <person name="Varshney R.K."/>
            <person name="Song C."/>
            <person name="Saxena R.K."/>
            <person name="Azam S."/>
            <person name="Yu S."/>
            <person name="Sharpe A.G."/>
            <person name="Cannon S."/>
            <person name="Baek J."/>
            <person name="Rosen B.D."/>
            <person name="Tar'an B."/>
            <person name="Millan T."/>
            <person name="Zhang X."/>
            <person name="Ramsay L.D."/>
            <person name="Iwata A."/>
            <person name="Wang Y."/>
            <person name="Nelson W."/>
            <person name="Farmer A.D."/>
            <person name="Gaur P.M."/>
            <person name="Soderlund C."/>
            <person name="Penmetsa R.V."/>
            <person name="Xu C."/>
            <person name="Bharti A.K."/>
            <person name="He W."/>
            <person name="Winter P."/>
            <person name="Zhao S."/>
            <person name="Hane J.K."/>
            <person name="Carrasquilla-Garcia N."/>
            <person name="Condie J.A."/>
            <person name="Upadhyaya H.D."/>
            <person name="Luo M.C."/>
            <person name="Thudi M."/>
            <person name="Gowda C.L."/>
            <person name="Singh N.P."/>
            <person name="Lichtenzveig J."/>
            <person name="Gali K.K."/>
            <person name="Rubio J."/>
            <person name="Nadarajan N."/>
            <person name="Dolezel J."/>
            <person name="Bansal K.C."/>
            <person name="Xu X."/>
            <person name="Edwards D."/>
            <person name="Zhang G."/>
            <person name="Kahl G."/>
            <person name="Gil J."/>
            <person name="Singh K.B."/>
            <person name="Datta S.K."/>
            <person name="Jackson S.A."/>
            <person name="Wang J."/>
            <person name="Cook D.R."/>
        </authorList>
    </citation>
    <scope>NUCLEOTIDE SEQUENCE [LARGE SCALE GENOMIC DNA]</scope>
    <source>
        <strain evidence="8">cv. CDC Frontier</strain>
    </source>
</reference>
<dbReference type="Gene3D" id="1.10.8.430">
    <property type="entry name" value="Helical domain of apoptotic protease-activating factors"/>
    <property type="match status" value="1"/>
</dbReference>
<keyword evidence="2" id="KW-0547">Nucleotide-binding</keyword>
<evidence type="ECO:0000256" key="1">
    <source>
        <dbReference type="ARBA" id="ARBA00022737"/>
    </source>
</evidence>
<accession>A0A3Q7XF53</accession>
<dbReference type="PANTHER" id="PTHR36766:SF61">
    <property type="entry name" value="NB-ARC DOMAIN DISEASE RESISTANCE PROTEIN"/>
    <property type="match status" value="1"/>
</dbReference>
<dbReference type="Gene3D" id="1.20.5.4130">
    <property type="match status" value="1"/>
</dbReference>
<dbReference type="KEGG" id="cam:101491727"/>
<reference evidence="9" key="2">
    <citation type="submission" date="2025-08" db="UniProtKB">
        <authorList>
            <consortium name="RefSeq"/>
        </authorList>
    </citation>
    <scope>IDENTIFICATION</scope>
    <source>
        <tissue evidence="9">Etiolated seedlings</tissue>
    </source>
</reference>